<dbReference type="AlphaFoldDB" id="A0A433PN08"/>
<evidence type="ECO:0000259" key="4">
    <source>
        <dbReference type="PROSITE" id="PS51015"/>
    </source>
</evidence>
<name>A0A433PN08_9FUNG</name>
<dbReference type="GO" id="GO:0061630">
    <property type="term" value="F:ubiquitin protein ligase activity"/>
    <property type="evidence" value="ECO:0007669"/>
    <property type="project" value="TreeGrafter"/>
</dbReference>
<comment type="subcellular location">
    <subcellularLocation>
        <location evidence="2">Nucleus</location>
    </subcellularLocation>
</comment>
<comment type="caution">
    <text evidence="5">The sequence shown here is derived from an EMBL/GenBank/DDBJ whole genome shotgun (WGS) entry which is preliminary data.</text>
</comment>
<proteinExistence type="predicted"/>
<dbReference type="Proteomes" id="UP000274822">
    <property type="component" value="Unassembled WGS sequence"/>
</dbReference>
<sequence>MPQLSDYELQRDRNVAENYRILESLGVRQARQEVKEVMPGSKRDGDEYEAPKKKSSKGPRATNTYAGETVFEEGWKLRSKRSVATRRSSRLAVNKADESLVELPQDFADDEEDEDGSVIKKKWTGGHVFGHIPGIEIGHWWAMRADCCSDGVHRATVAGISGSESQGCYSVALSGGYEDDVDLGEAFTYTGSGGRDLKGTKMNPKNLRTAPQSADQKLEGGNLALKVSYETKKPVR</sequence>
<dbReference type="GO" id="GO:0005634">
    <property type="term" value="C:nucleus"/>
    <property type="evidence" value="ECO:0007669"/>
    <property type="project" value="UniProtKB-SubCell"/>
</dbReference>
<gene>
    <name evidence="5" type="ORF">BC938DRAFT_475853</name>
</gene>
<dbReference type="GO" id="GO:0044027">
    <property type="term" value="P:negative regulation of gene expression via chromosomal CpG island methylation"/>
    <property type="evidence" value="ECO:0007669"/>
    <property type="project" value="TreeGrafter"/>
</dbReference>
<feature type="region of interest" description="Disordered" evidence="3">
    <location>
        <begin position="30"/>
        <end position="65"/>
    </location>
</feature>
<feature type="non-terminal residue" evidence="5">
    <location>
        <position position="236"/>
    </location>
</feature>
<dbReference type="SUPFAM" id="SSF88697">
    <property type="entry name" value="PUA domain-like"/>
    <property type="match status" value="1"/>
</dbReference>
<feature type="compositionally biased region" description="Basic and acidic residues" evidence="3">
    <location>
        <begin position="30"/>
        <end position="52"/>
    </location>
</feature>
<dbReference type="Pfam" id="PF02182">
    <property type="entry name" value="SAD_SRA"/>
    <property type="match status" value="1"/>
</dbReference>
<evidence type="ECO:0000256" key="1">
    <source>
        <dbReference type="ARBA" id="ARBA00023242"/>
    </source>
</evidence>
<dbReference type="Gene3D" id="2.30.280.10">
    <property type="entry name" value="SRA-YDG"/>
    <property type="match status" value="1"/>
</dbReference>
<keyword evidence="1 2" id="KW-0539">Nucleus</keyword>
<evidence type="ECO:0000313" key="6">
    <source>
        <dbReference type="Proteomes" id="UP000274822"/>
    </source>
</evidence>
<feature type="domain" description="YDG" evidence="4">
    <location>
        <begin position="130"/>
        <end position="236"/>
    </location>
</feature>
<evidence type="ECO:0000256" key="2">
    <source>
        <dbReference type="PROSITE-ProRule" id="PRU00358"/>
    </source>
</evidence>
<dbReference type="InterPro" id="IPR015947">
    <property type="entry name" value="PUA-like_sf"/>
</dbReference>
<accession>A0A433PN08</accession>
<dbReference type="PANTHER" id="PTHR14140:SF27">
    <property type="entry name" value="OS04G0289800 PROTEIN"/>
    <property type="match status" value="1"/>
</dbReference>
<dbReference type="InterPro" id="IPR045134">
    <property type="entry name" value="UHRF1/2-like"/>
</dbReference>
<dbReference type="GO" id="GO:0016567">
    <property type="term" value="P:protein ubiquitination"/>
    <property type="evidence" value="ECO:0007669"/>
    <property type="project" value="TreeGrafter"/>
</dbReference>
<dbReference type="PROSITE" id="PS51015">
    <property type="entry name" value="YDG"/>
    <property type="match status" value="1"/>
</dbReference>
<dbReference type="EMBL" id="RBNJ01021930">
    <property type="protein sequence ID" value="RUS18971.1"/>
    <property type="molecule type" value="Genomic_DNA"/>
</dbReference>
<protein>
    <submittedName>
        <fullName evidence="5">PUA-like domain-containing protein</fullName>
    </submittedName>
</protein>
<keyword evidence="6" id="KW-1185">Reference proteome</keyword>
<organism evidence="5 6">
    <name type="scientific">Jimgerdemannia flammicorona</name>
    <dbReference type="NCBI Taxonomy" id="994334"/>
    <lineage>
        <taxon>Eukaryota</taxon>
        <taxon>Fungi</taxon>
        <taxon>Fungi incertae sedis</taxon>
        <taxon>Mucoromycota</taxon>
        <taxon>Mucoromycotina</taxon>
        <taxon>Endogonomycetes</taxon>
        <taxon>Endogonales</taxon>
        <taxon>Endogonaceae</taxon>
        <taxon>Jimgerdemannia</taxon>
    </lineage>
</organism>
<dbReference type="InterPro" id="IPR003105">
    <property type="entry name" value="SRA_YDG"/>
</dbReference>
<dbReference type="SMART" id="SM00466">
    <property type="entry name" value="SRA"/>
    <property type="match status" value="1"/>
</dbReference>
<evidence type="ECO:0000313" key="5">
    <source>
        <dbReference type="EMBL" id="RUS18971.1"/>
    </source>
</evidence>
<feature type="region of interest" description="Disordered" evidence="3">
    <location>
        <begin position="194"/>
        <end position="215"/>
    </location>
</feature>
<dbReference type="PANTHER" id="PTHR14140">
    <property type="entry name" value="E3 UBIQUITIN-PROTEIN LIGASE UHRF-RELATED"/>
    <property type="match status" value="1"/>
</dbReference>
<evidence type="ECO:0000256" key="3">
    <source>
        <dbReference type="SAM" id="MobiDB-lite"/>
    </source>
</evidence>
<dbReference type="InterPro" id="IPR036987">
    <property type="entry name" value="SRA-YDG_sf"/>
</dbReference>
<reference evidence="5 6" key="1">
    <citation type="journal article" date="2018" name="New Phytol.">
        <title>Phylogenomics of Endogonaceae and evolution of mycorrhizas within Mucoromycota.</title>
        <authorList>
            <person name="Chang Y."/>
            <person name="Desiro A."/>
            <person name="Na H."/>
            <person name="Sandor L."/>
            <person name="Lipzen A."/>
            <person name="Clum A."/>
            <person name="Barry K."/>
            <person name="Grigoriev I.V."/>
            <person name="Martin F.M."/>
            <person name="Stajich J.E."/>
            <person name="Smith M.E."/>
            <person name="Bonito G."/>
            <person name="Spatafora J.W."/>
        </authorList>
    </citation>
    <scope>NUCLEOTIDE SEQUENCE [LARGE SCALE GENOMIC DNA]</scope>
    <source>
        <strain evidence="5 6">AD002</strain>
    </source>
</reference>